<keyword evidence="1" id="KW-0560">Oxidoreductase</keyword>
<dbReference type="AlphaFoldDB" id="A0A6P2C7P3"/>
<sequence length="345" mass="37019">MNQGRRGRVLVTGATGFVAGHCIGDLLARGYDVRGTVRNLKTADIAHLRPAIDQASGAFELAEATLDADEGWAEAVNGCDYVLHVASPIPFKAPRHEDEVIRPAVGGTTRVLTAAAKAGVKRVVCTSSLDVVTRNRATATRQRTEADWSELAECSAYAKSKLLAEKRAWNLAADHGIELTVVHPGAIIGPPLQAKRDSSADIVRRMLAGEMPVIPPLHLAFTDVRDLAAGHRLALEVPAAKGNRYIFANGHLPMTGIAAILKEEYGPRGYKIATRPLPAWVLRAAARVNSEAKLGADMLGIQHDVTAEKAVRELGWTPRSLRQSVLDTAESLISAGIIRPRKPSK</sequence>
<dbReference type="Proteomes" id="UP000460272">
    <property type="component" value="Unassembled WGS sequence"/>
</dbReference>
<dbReference type="Gene3D" id="3.40.50.720">
    <property type="entry name" value="NAD(P)-binding Rossmann-like Domain"/>
    <property type="match status" value="1"/>
</dbReference>
<dbReference type="OrthoDB" id="9778052at2"/>
<dbReference type="EMBL" id="RPFW01000001">
    <property type="protein sequence ID" value="TVZ06356.1"/>
    <property type="molecule type" value="Genomic_DNA"/>
</dbReference>
<dbReference type="FunFam" id="3.40.50.720:FF:000336">
    <property type="entry name" value="Aldehyde reductase"/>
    <property type="match status" value="1"/>
</dbReference>
<dbReference type="GO" id="GO:0016616">
    <property type="term" value="F:oxidoreductase activity, acting on the CH-OH group of donors, NAD or NADP as acceptor"/>
    <property type="evidence" value="ECO:0007669"/>
    <property type="project" value="TreeGrafter"/>
</dbReference>
<name>A0A6P2C7P3_9ACTN</name>
<evidence type="ECO:0000259" key="3">
    <source>
        <dbReference type="Pfam" id="PF01370"/>
    </source>
</evidence>
<accession>A0A6P2C7P3</accession>
<feature type="domain" description="NAD-dependent epimerase/dehydratase" evidence="3">
    <location>
        <begin position="9"/>
        <end position="242"/>
    </location>
</feature>
<proteinExistence type="inferred from homology"/>
<organism evidence="4 5">
    <name type="scientific">Trebonia kvetii</name>
    <dbReference type="NCBI Taxonomy" id="2480626"/>
    <lineage>
        <taxon>Bacteria</taxon>
        <taxon>Bacillati</taxon>
        <taxon>Actinomycetota</taxon>
        <taxon>Actinomycetes</taxon>
        <taxon>Streptosporangiales</taxon>
        <taxon>Treboniaceae</taxon>
        <taxon>Trebonia</taxon>
    </lineage>
</organism>
<evidence type="ECO:0000313" key="4">
    <source>
        <dbReference type="EMBL" id="TVZ06356.1"/>
    </source>
</evidence>
<evidence type="ECO:0000256" key="2">
    <source>
        <dbReference type="ARBA" id="ARBA00023445"/>
    </source>
</evidence>
<dbReference type="PANTHER" id="PTHR10366:SF564">
    <property type="entry name" value="STEROL-4-ALPHA-CARBOXYLATE 3-DEHYDROGENASE, DECARBOXYLATING"/>
    <property type="match status" value="1"/>
</dbReference>
<dbReference type="Pfam" id="PF01370">
    <property type="entry name" value="Epimerase"/>
    <property type="match status" value="1"/>
</dbReference>
<dbReference type="PANTHER" id="PTHR10366">
    <property type="entry name" value="NAD DEPENDENT EPIMERASE/DEHYDRATASE"/>
    <property type="match status" value="1"/>
</dbReference>
<keyword evidence="5" id="KW-1185">Reference proteome</keyword>
<protein>
    <submittedName>
        <fullName evidence="4">NAD-dependent epimerase/dehydratase family protein</fullName>
    </submittedName>
</protein>
<dbReference type="InterPro" id="IPR036291">
    <property type="entry name" value="NAD(P)-bd_dom_sf"/>
</dbReference>
<evidence type="ECO:0000256" key="1">
    <source>
        <dbReference type="ARBA" id="ARBA00023002"/>
    </source>
</evidence>
<comment type="similarity">
    <text evidence="2">Belongs to the NAD(P)-dependent epimerase/dehydratase family. Dihydroflavonol-4-reductase subfamily.</text>
</comment>
<reference evidence="4 5" key="1">
    <citation type="submission" date="2018-11" db="EMBL/GenBank/DDBJ databases">
        <title>Trebonia kvetii gen.nov., sp.nov., a novel acidophilic actinobacterium, and proposal of the new actinobacterial family Treboniaceae fam. nov.</title>
        <authorList>
            <person name="Rapoport D."/>
            <person name="Sagova-Mareckova M."/>
            <person name="Sedlacek I."/>
            <person name="Provaznik J."/>
            <person name="Kralova S."/>
            <person name="Pavlinic D."/>
            <person name="Benes V."/>
            <person name="Kopecky J."/>
        </authorList>
    </citation>
    <scope>NUCLEOTIDE SEQUENCE [LARGE SCALE GENOMIC DNA]</scope>
    <source>
        <strain evidence="4 5">15Tr583</strain>
    </source>
</reference>
<gene>
    <name evidence="4" type="ORF">EAS64_02720</name>
</gene>
<evidence type="ECO:0000313" key="5">
    <source>
        <dbReference type="Proteomes" id="UP000460272"/>
    </source>
</evidence>
<comment type="caution">
    <text evidence="4">The sequence shown here is derived from an EMBL/GenBank/DDBJ whole genome shotgun (WGS) entry which is preliminary data.</text>
</comment>
<dbReference type="InterPro" id="IPR001509">
    <property type="entry name" value="Epimerase_deHydtase"/>
</dbReference>
<dbReference type="InterPro" id="IPR050425">
    <property type="entry name" value="NAD(P)_dehydrat-like"/>
</dbReference>
<dbReference type="SUPFAM" id="SSF51735">
    <property type="entry name" value="NAD(P)-binding Rossmann-fold domains"/>
    <property type="match status" value="1"/>
</dbReference>